<name>A0A1W0AQD1_9NOCA</name>
<organism evidence="2 3">
    <name type="scientific">Nocardia donostiensis</name>
    <dbReference type="NCBI Taxonomy" id="1538463"/>
    <lineage>
        <taxon>Bacteria</taxon>
        <taxon>Bacillati</taxon>
        <taxon>Actinomycetota</taxon>
        <taxon>Actinomycetes</taxon>
        <taxon>Mycobacteriales</taxon>
        <taxon>Nocardiaceae</taxon>
        <taxon>Nocardia</taxon>
    </lineage>
</organism>
<feature type="region of interest" description="Disordered" evidence="1">
    <location>
        <begin position="102"/>
        <end position="129"/>
    </location>
</feature>
<dbReference type="AlphaFoldDB" id="A0A1W0AQD1"/>
<protein>
    <submittedName>
        <fullName evidence="2">Uncharacterized protein</fullName>
    </submittedName>
</protein>
<gene>
    <name evidence="2" type="ORF">B0T46_24040</name>
</gene>
<evidence type="ECO:0000256" key="1">
    <source>
        <dbReference type="SAM" id="MobiDB-lite"/>
    </source>
</evidence>
<reference evidence="2 3" key="1">
    <citation type="journal article" date="2016" name="Antonie Van Leeuwenhoek">
        <title>Nocardia donostiensis sp. nov., isolated from human respiratory specimens.</title>
        <authorList>
            <person name="Ercibengoa M."/>
            <person name="Bell M."/>
            <person name="Marimon J.M."/>
            <person name="Humrighouse B."/>
            <person name="Klenk H.P."/>
            <person name="Potter G."/>
            <person name="Perez-Trallero E."/>
        </authorList>
    </citation>
    <scope>NUCLEOTIDE SEQUENCE [LARGE SCALE GENOMIC DNA]</scope>
    <source>
        <strain evidence="2 3">X1655</strain>
    </source>
</reference>
<dbReference type="EMBL" id="MUMY01000028">
    <property type="protein sequence ID" value="ONM46253.1"/>
    <property type="molecule type" value="Genomic_DNA"/>
</dbReference>
<dbReference type="RefSeq" id="WP_077121316.1">
    <property type="nucleotide sequence ID" value="NZ_LOKT01000026.1"/>
</dbReference>
<proteinExistence type="predicted"/>
<evidence type="ECO:0000313" key="3">
    <source>
        <dbReference type="Proteomes" id="UP000188836"/>
    </source>
</evidence>
<dbReference type="Proteomes" id="UP000188836">
    <property type="component" value="Unassembled WGS sequence"/>
</dbReference>
<evidence type="ECO:0000313" key="2">
    <source>
        <dbReference type="EMBL" id="ONM46253.1"/>
    </source>
</evidence>
<comment type="caution">
    <text evidence="2">The sequence shown here is derived from an EMBL/GenBank/DDBJ whole genome shotgun (WGS) entry which is preliminary data.</text>
</comment>
<accession>A0A1W0AQD1</accession>
<keyword evidence="3" id="KW-1185">Reference proteome</keyword>
<sequence>MPTNDIDRHTDDLLRVPEIAAFTTGTDIPDPAAITELVHTLTARFTAAISAAMPAAAVPGPHPPRTGTPLCHLVEPRRHDDPRGFLRHAAFYECRDPDHQRFQLGHSRNQHRTKDLPEPTSPSVVAVLE</sequence>